<dbReference type="Proteomes" id="UP000006860">
    <property type="component" value="Chromosome"/>
</dbReference>
<accession>F0SFB8</accession>
<sequence>MREHALLEYVTVSPDARCHACIAKQGKHVGPVLPAEDGPCAALQGQLPRMRPVEPALQN</sequence>
<dbReference type="KEGG" id="pbs:Plabr_1714"/>
<gene>
    <name evidence="1" type="ordered locus">Plabr_1714</name>
</gene>
<name>F0SFB8_RUBBR</name>
<dbReference type="HOGENOM" id="CLU_2957867_0_0_0"/>
<dbReference type="AlphaFoldDB" id="F0SFB8"/>
<proteinExistence type="predicted"/>
<organism evidence="1 2">
    <name type="scientific">Rubinisphaera brasiliensis (strain ATCC 49424 / DSM 5305 / JCM 21570 / IAM 15109 / NBRC 103401 / IFAM 1448)</name>
    <name type="common">Planctomyces brasiliensis</name>
    <dbReference type="NCBI Taxonomy" id="756272"/>
    <lineage>
        <taxon>Bacteria</taxon>
        <taxon>Pseudomonadati</taxon>
        <taxon>Planctomycetota</taxon>
        <taxon>Planctomycetia</taxon>
        <taxon>Planctomycetales</taxon>
        <taxon>Planctomycetaceae</taxon>
        <taxon>Rubinisphaera</taxon>
    </lineage>
</organism>
<protein>
    <submittedName>
        <fullName evidence="1">Uncharacterized protein</fullName>
    </submittedName>
</protein>
<evidence type="ECO:0000313" key="2">
    <source>
        <dbReference type="Proteomes" id="UP000006860"/>
    </source>
</evidence>
<evidence type="ECO:0000313" key="1">
    <source>
        <dbReference type="EMBL" id="ADY59325.1"/>
    </source>
</evidence>
<keyword evidence="2" id="KW-1185">Reference proteome</keyword>
<reference evidence="2" key="1">
    <citation type="submission" date="2011-02" db="EMBL/GenBank/DDBJ databases">
        <title>The complete genome of Planctomyces brasiliensis DSM 5305.</title>
        <authorList>
            <person name="Lucas S."/>
            <person name="Copeland A."/>
            <person name="Lapidus A."/>
            <person name="Bruce D."/>
            <person name="Goodwin L."/>
            <person name="Pitluck S."/>
            <person name="Kyrpides N."/>
            <person name="Mavromatis K."/>
            <person name="Pagani I."/>
            <person name="Ivanova N."/>
            <person name="Ovchinnikova G."/>
            <person name="Lu M."/>
            <person name="Detter J.C."/>
            <person name="Han C."/>
            <person name="Land M."/>
            <person name="Hauser L."/>
            <person name="Markowitz V."/>
            <person name="Cheng J.-F."/>
            <person name="Hugenholtz P."/>
            <person name="Woyke T."/>
            <person name="Wu D."/>
            <person name="Tindall B."/>
            <person name="Pomrenke H.G."/>
            <person name="Brambilla E."/>
            <person name="Klenk H.-P."/>
            <person name="Eisen J.A."/>
        </authorList>
    </citation>
    <scope>NUCLEOTIDE SEQUENCE [LARGE SCALE GENOMIC DNA]</scope>
    <source>
        <strain evidence="2">ATCC 49424 / DSM 5305 / JCM 21570 / NBRC 103401 / IFAM 1448</strain>
    </source>
</reference>
<dbReference type="EMBL" id="CP002546">
    <property type="protein sequence ID" value="ADY59325.1"/>
    <property type="molecule type" value="Genomic_DNA"/>
</dbReference>